<dbReference type="InterPro" id="IPR029058">
    <property type="entry name" value="AB_hydrolase_fold"/>
</dbReference>
<sequence>MSGVGMEVAEMQPLAKVLNCQIQMLPIKYLGLPLEANSKLKATWKTVVDKIKFRLSSWKRRQLSFGGRIVLIKVVLLSLPLYYISIFKMPEGVIKTKICGGLGIRDIKLLNEALLLKWWWRFGMDKSSLWRKVLNAKYSMELAMFEAFIENAKLRVGDGSTIKFWKDIWLGNLPLQSQFPTLYRITINKFEFLSDVYIRFEETQRWDFLFRRPLLDREVEALEDLNELMAISGVEINLDRHDQLIWQGCSLEKFSIGNAWINDDTDEVGRYDYFASHALISYETLYQIKKYCNVGINATPRWSSDECMAVAKEAYEDLENIDLHNIYAPLCHNTNLTQKPKKTSVSYSPQFLQ</sequence>
<keyword evidence="4" id="KW-1185">Reference proteome</keyword>
<comment type="caution">
    <text evidence="3">The sequence shown here is derived from an EMBL/GenBank/DDBJ whole genome shotgun (WGS) entry which is preliminary data.</text>
</comment>
<dbReference type="PANTHER" id="PTHR33116:SF78">
    <property type="entry name" value="OS12G0587133 PROTEIN"/>
    <property type="match status" value="1"/>
</dbReference>
<dbReference type="PANTHER" id="PTHR33116">
    <property type="entry name" value="REVERSE TRANSCRIPTASE ZINC-BINDING DOMAIN-CONTAINING PROTEIN-RELATED-RELATED"/>
    <property type="match status" value="1"/>
</dbReference>
<evidence type="ECO:0000256" key="2">
    <source>
        <dbReference type="SAM" id="Phobius"/>
    </source>
</evidence>
<dbReference type="GO" id="GO:0006508">
    <property type="term" value="P:proteolysis"/>
    <property type="evidence" value="ECO:0007669"/>
    <property type="project" value="InterPro"/>
</dbReference>
<dbReference type="Pfam" id="PF00450">
    <property type="entry name" value="Peptidase_S10"/>
    <property type="match status" value="1"/>
</dbReference>
<gene>
    <name evidence="3" type="ORF">Acr_15g0012580</name>
</gene>
<organism evidence="3 4">
    <name type="scientific">Actinidia rufa</name>
    <dbReference type="NCBI Taxonomy" id="165716"/>
    <lineage>
        <taxon>Eukaryota</taxon>
        <taxon>Viridiplantae</taxon>
        <taxon>Streptophyta</taxon>
        <taxon>Embryophyta</taxon>
        <taxon>Tracheophyta</taxon>
        <taxon>Spermatophyta</taxon>
        <taxon>Magnoliopsida</taxon>
        <taxon>eudicotyledons</taxon>
        <taxon>Gunneridae</taxon>
        <taxon>Pentapetalae</taxon>
        <taxon>asterids</taxon>
        <taxon>Ericales</taxon>
        <taxon>Actinidiaceae</taxon>
        <taxon>Actinidia</taxon>
    </lineage>
</organism>
<protein>
    <submittedName>
        <fullName evidence="3">Uncharacterized protein</fullName>
    </submittedName>
</protein>
<evidence type="ECO:0000313" key="3">
    <source>
        <dbReference type="EMBL" id="GFZ02650.1"/>
    </source>
</evidence>
<keyword evidence="2" id="KW-1133">Transmembrane helix</keyword>
<dbReference type="InterPro" id="IPR001563">
    <property type="entry name" value="Peptidase_S10"/>
</dbReference>
<dbReference type="Proteomes" id="UP000585474">
    <property type="component" value="Unassembled WGS sequence"/>
</dbReference>
<accession>A0A7J0FWW3</accession>
<dbReference type="AlphaFoldDB" id="A0A7J0FWW3"/>
<evidence type="ECO:0000313" key="4">
    <source>
        <dbReference type="Proteomes" id="UP000585474"/>
    </source>
</evidence>
<proteinExistence type="inferred from homology"/>
<dbReference type="GO" id="GO:0004185">
    <property type="term" value="F:serine-type carboxypeptidase activity"/>
    <property type="evidence" value="ECO:0007669"/>
    <property type="project" value="InterPro"/>
</dbReference>
<name>A0A7J0FWW3_9ERIC</name>
<feature type="transmembrane region" description="Helical" evidence="2">
    <location>
        <begin position="65"/>
        <end position="84"/>
    </location>
</feature>
<dbReference type="EMBL" id="BJWL01000015">
    <property type="protein sequence ID" value="GFZ02650.1"/>
    <property type="molecule type" value="Genomic_DNA"/>
</dbReference>
<evidence type="ECO:0000256" key="1">
    <source>
        <dbReference type="ARBA" id="ARBA00009431"/>
    </source>
</evidence>
<reference evidence="3 4" key="1">
    <citation type="submission" date="2019-07" db="EMBL/GenBank/DDBJ databases">
        <title>De Novo Assembly of kiwifruit Actinidia rufa.</title>
        <authorList>
            <person name="Sugita-Konishi S."/>
            <person name="Sato K."/>
            <person name="Mori E."/>
            <person name="Abe Y."/>
            <person name="Kisaki G."/>
            <person name="Hamano K."/>
            <person name="Suezawa K."/>
            <person name="Otani M."/>
            <person name="Fukuda T."/>
            <person name="Manabe T."/>
            <person name="Gomi K."/>
            <person name="Tabuchi M."/>
            <person name="Akimitsu K."/>
            <person name="Kataoka I."/>
        </authorList>
    </citation>
    <scope>NUCLEOTIDE SEQUENCE [LARGE SCALE GENOMIC DNA]</scope>
    <source>
        <strain evidence="4">cv. Fuchu</strain>
    </source>
</reference>
<dbReference type="Gene3D" id="3.40.50.1820">
    <property type="entry name" value="alpha/beta hydrolase"/>
    <property type="match status" value="1"/>
</dbReference>
<comment type="similarity">
    <text evidence="1">Belongs to the peptidase S10 family.</text>
</comment>
<dbReference type="OrthoDB" id="1743609at2759"/>
<keyword evidence="2" id="KW-0812">Transmembrane</keyword>
<keyword evidence="2" id="KW-0472">Membrane</keyword>
<dbReference type="SUPFAM" id="SSF53474">
    <property type="entry name" value="alpha/beta-Hydrolases"/>
    <property type="match status" value="1"/>
</dbReference>